<dbReference type="eggNOG" id="COG0247">
    <property type="taxonomic scope" value="Bacteria"/>
</dbReference>
<evidence type="ECO:0000256" key="3">
    <source>
        <dbReference type="ARBA" id="ARBA00022737"/>
    </source>
</evidence>
<dbReference type="InterPro" id="IPR004017">
    <property type="entry name" value="Cys_rich_dom"/>
</dbReference>
<dbReference type="Proteomes" id="UP000183508">
    <property type="component" value="Unassembled WGS sequence"/>
</dbReference>
<keyword evidence="6" id="KW-0813">Transport</keyword>
<keyword evidence="1 6" id="KW-0004">4Fe-4S</keyword>
<evidence type="ECO:0000256" key="6">
    <source>
        <dbReference type="PIRNR" id="PIRNR000139"/>
    </source>
</evidence>
<dbReference type="GO" id="GO:0051539">
    <property type="term" value="F:4 iron, 4 sulfur cluster binding"/>
    <property type="evidence" value="ECO:0007669"/>
    <property type="project" value="UniProtKB-UniRule"/>
</dbReference>
<keyword evidence="3" id="KW-0677">Repeat</keyword>
<feature type="domain" description="4Fe-4S ferredoxin-type" evidence="7">
    <location>
        <begin position="21"/>
        <end position="52"/>
    </location>
</feature>
<evidence type="ECO:0000313" key="8">
    <source>
        <dbReference type="EMBL" id="SFU34892.1"/>
    </source>
</evidence>
<evidence type="ECO:0000256" key="2">
    <source>
        <dbReference type="ARBA" id="ARBA00022723"/>
    </source>
</evidence>
<dbReference type="AlphaFoldDB" id="A0A1I7FFC1"/>
<dbReference type="SUPFAM" id="SSF46548">
    <property type="entry name" value="alpha-helical ferredoxin"/>
    <property type="match status" value="1"/>
</dbReference>
<gene>
    <name evidence="8" type="ORF">SAMN05421543_101224</name>
</gene>
<keyword evidence="9" id="KW-1185">Reference proteome</keyword>
<keyword evidence="6" id="KW-0249">Electron transport</keyword>
<protein>
    <recommendedName>
        <fullName evidence="6">Glycolate oxidase iron-sulfur subunit</fullName>
        <ecNumber evidence="6">1.1.99.14</ecNumber>
    </recommendedName>
</protein>
<dbReference type="InterPro" id="IPR012257">
    <property type="entry name" value="Glc_ox_4Fe-4S"/>
</dbReference>
<keyword evidence="4 6" id="KW-0408">Iron</keyword>
<comment type="catalytic activity">
    <reaction evidence="6">
        <text>glycolate + A = glyoxylate + AH2</text>
        <dbReference type="Rhea" id="RHEA:21264"/>
        <dbReference type="ChEBI" id="CHEBI:13193"/>
        <dbReference type="ChEBI" id="CHEBI:17499"/>
        <dbReference type="ChEBI" id="CHEBI:29805"/>
        <dbReference type="ChEBI" id="CHEBI:36655"/>
        <dbReference type="EC" id="1.1.99.14"/>
    </reaction>
</comment>
<dbReference type="PANTHER" id="PTHR32479">
    <property type="entry name" value="GLYCOLATE OXIDASE IRON-SULFUR SUBUNIT"/>
    <property type="match status" value="1"/>
</dbReference>
<reference evidence="9" key="1">
    <citation type="submission" date="2016-10" db="EMBL/GenBank/DDBJ databases">
        <authorList>
            <person name="Varghese N."/>
        </authorList>
    </citation>
    <scope>NUCLEOTIDE SEQUENCE [LARGE SCALE GENOMIC DNA]</scope>
    <source>
        <strain evidence="9">DSM 17980</strain>
    </source>
</reference>
<dbReference type="STRING" id="392015.SAMN05421543_101224"/>
<dbReference type="GO" id="GO:0046872">
    <property type="term" value="F:metal ion binding"/>
    <property type="evidence" value="ECO:0007669"/>
    <property type="project" value="UniProtKB-UniRule"/>
</dbReference>
<dbReference type="PIRSF" id="PIRSF000139">
    <property type="entry name" value="Glc_ox_4Fe-4S"/>
    <property type="match status" value="1"/>
</dbReference>
<dbReference type="Gene3D" id="1.10.1060.10">
    <property type="entry name" value="Alpha-helical ferredoxin"/>
    <property type="match status" value="1"/>
</dbReference>
<dbReference type="InterPro" id="IPR009051">
    <property type="entry name" value="Helical_ferredxn"/>
</dbReference>
<evidence type="ECO:0000256" key="1">
    <source>
        <dbReference type="ARBA" id="ARBA00022485"/>
    </source>
</evidence>
<dbReference type="EC" id="1.1.99.14" evidence="6"/>
<dbReference type="OrthoDB" id="9770306at2"/>
<organism evidence="8 9">
    <name type="scientific">Alicyclobacillus macrosporangiidus</name>
    <dbReference type="NCBI Taxonomy" id="392015"/>
    <lineage>
        <taxon>Bacteria</taxon>
        <taxon>Bacillati</taxon>
        <taxon>Bacillota</taxon>
        <taxon>Bacilli</taxon>
        <taxon>Bacillales</taxon>
        <taxon>Alicyclobacillaceae</taxon>
        <taxon>Alicyclobacillus</taxon>
    </lineage>
</organism>
<dbReference type="EMBL" id="FPBV01000001">
    <property type="protein sequence ID" value="SFU34892.1"/>
    <property type="molecule type" value="Genomic_DNA"/>
</dbReference>
<comment type="cofactor">
    <cofactor evidence="6">
        <name>[4Fe-4S] cluster</name>
        <dbReference type="ChEBI" id="CHEBI:49883"/>
    </cofactor>
    <text evidence="6">Binds 2 [4Fe-4S] clusters.</text>
</comment>
<feature type="domain" description="4Fe-4S ferredoxin-type" evidence="7">
    <location>
        <begin position="72"/>
        <end position="104"/>
    </location>
</feature>
<dbReference type="PROSITE" id="PS00198">
    <property type="entry name" value="4FE4S_FER_1"/>
    <property type="match status" value="1"/>
</dbReference>
<dbReference type="RefSeq" id="WP_074948720.1">
    <property type="nucleotide sequence ID" value="NZ_FPBV01000001.1"/>
</dbReference>
<dbReference type="PROSITE" id="PS51379">
    <property type="entry name" value="4FE4S_FER_2"/>
    <property type="match status" value="2"/>
</dbReference>
<evidence type="ECO:0000256" key="4">
    <source>
        <dbReference type="ARBA" id="ARBA00023004"/>
    </source>
</evidence>
<dbReference type="InterPro" id="IPR017900">
    <property type="entry name" value="4Fe4S_Fe_S_CS"/>
</dbReference>
<sequence>MAKTEPELLSAGRQTAFLWPDPPEEDKYSVCVHCGFCLEVCPTYQEWKDENHSPRGRVFLIKEAAEGKLPLDASVIDSVFTCLDCRACETVCPSGVQVGALIEEARGQVHHAQPKTGMKGAIERFFLRGVFPHPKRLKTLRGLMRFYQKSGLRTAARKTGALRVLPKHLREMEAVIPDIQPKAAIDALPERMPAQGQKKGTAALFTGCVMDVFFSDVNCATARVANRNGLEVLVPRDQICCGALQVHAGDREQARAMARHNIDVFERSGADYVIINAAGCGAALKEYPELFKDDPVYHEKAVAFSKRVRDISELLVEVGYDPPRGKVERTVTYHDACHLCHAQKIRSQPRELLRSIPGLRVIEMPDSERCCGSAGIYNLTHPEMAGTLLERKMDDIPAGVDAVVMGNPGCMMQIRAGVHRRQADLDVLHTVELLDLAYQKEENRR</sequence>
<name>A0A1I7FFC1_9BACL</name>
<accession>A0A1I7FFC1</accession>
<keyword evidence="2 6" id="KW-0479">Metal-binding</keyword>
<evidence type="ECO:0000313" key="9">
    <source>
        <dbReference type="Proteomes" id="UP000183508"/>
    </source>
</evidence>
<proteinExistence type="predicted"/>
<dbReference type="PANTHER" id="PTHR32479:SF17">
    <property type="entry name" value="GLYCOLATE OXIDASE IRON-SULFUR SUBUNIT"/>
    <property type="match status" value="1"/>
</dbReference>
<comment type="function">
    <text evidence="6">Component of a complex that catalyzes the oxidation of glycolate to glyoxylate.</text>
</comment>
<evidence type="ECO:0000259" key="7">
    <source>
        <dbReference type="PROSITE" id="PS51379"/>
    </source>
</evidence>
<dbReference type="InterPro" id="IPR017896">
    <property type="entry name" value="4Fe4S_Fe-S-bd"/>
</dbReference>
<dbReference type="Pfam" id="PF02754">
    <property type="entry name" value="CCG"/>
    <property type="match status" value="2"/>
</dbReference>
<evidence type="ECO:0000256" key="5">
    <source>
        <dbReference type="ARBA" id="ARBA00023014"/>
    </source>
</evidence>
<keyword evidence="5 6" id="KW-0411">Iron-sulfur</keyword>
<comment type="catalytic activity">
    <reaction evidence="6">
        <text>(R)-lactate + A = pyruvate + AH2</text>
        <dbReference type="Rhea" id="RHEA:15089"/>
        <dbReference type="ChEBI" id="CHEBI:13193"/>
        <dbReference type="ChEBI" id="CHEBI:15361"/>
        <dbReference type="ChEBI" id="CHEBI:16004"/>
        <dbReference type="ChEBI" id="CHEBI:17499"/>
    </reaction>
</comment>
<dbReference type="GO" id="GO:0019154">
    <property type="term" value="F:glycolate dehydrogenase activity"/>
    <property type="evidence" value="ECO:0007669"/>
    <property type="project" value="UniProtKB-EC"/>
</dbReference>
<dbReference type="Pfam" id="PF13183">
    <property type="entry name" value="Fer4_8"/>
    <property type="match status" value="1"/>
</dbReference>